<accession>A0A1N6HT63</accession>
<dbReference type="EMBL" id="FSRO01000001">
    <property type="protein sequence ID" value="SIO22951.1"/>
    <property type="molecule type" value="Genomic_DNA"/>
</dbReference>
<evidence type="ECO:0000313" key="3">
    <source>
        <dbReference type="Proteomes" id="UP000185062"/>
    </source>
</evidence>
<keyword evidence="3" id="KW-1185">Reference proteome</keyword>
<protein>
    <submittedName>
        <fullName evidence="2">Uncharacterized protein</fullName>
    </submittedName>
</protein>
<dbReference type="RefSeq" id="WP_256205455.1">
    <property type="nucleotide sequence ID" value="NZ_FSRO01000001.1"/>
</dbReference>
<keyword evidence="1" id="KW-0812">Transmembrane</keyword>
<dbReference type="AlphaFoldDB" id="A0A1N6HT63"/>
<keyword evidence="1" id="KW-0472">Membrane</keyword>
<organism evidence="2 3">
    <name type="scientific">Nitrosomonas cryotolerans ATCC 49181</name>
    <dbReference type="NCBI Taxonomy" id="1131553"/>
    <lineage>
        <taxon>Bacteria</taxon>
        <taxon>Pseudomonadati</taxon>
        <taxon>Pseudomonadota</taxon>
        <taxon>Betaproteobacteria</taxon>
        <taxon>Nitrosomonadales</taxon>
        <taxon>Nitrosomonadaceae</taxon>
        <taxon>Nitrosomonas</taxon>
    </lineage>
</organism>
<evidence type="ECO:0000256" key="1">
    <source>
        <dbReference type="SAM" id="Phobius"/>
    </source>
</evidence>
<reference evidence="2 3" key="1">
    <citation type="submission" date="2016-12" db="EMBL/GenBank/DDBJ databases">
        <authorList>
            <person name="Song W.-J."/>
            <person name="Kurnit D.M."/>
        </authorList>
    </citation>
    <scope>NUCLEOTIDE SEQUENCE [LARGE SCALE GENOMIC DNA]</scope>
    <source>
        <strain evidence="2 3">ATCC 49181</strain>
    </source>
</reference>
<dbReference type="Proteomes" id="UP000185062">
    <property type="component" value="Unassembled WGS sequence"/>
</dbReference>
<evidence type="ECO:0000313" key="2">
    <source>
        <dbReference type="EMBL" id="SIO22951.1"/>
    </source>
</evidence>
<gene>
    <name evidence="2" type="ORF">SAMN02743940_1344</name>
</gene>
<sequence length="42" mass="4386">MSSSEETNIETVKKMGINFALIIGVLAVLVVASVYSVANISS</sequence>
<feature type="transmembrane region" description="Helical" evidence="1">
    <location>
        <begin position="15"/>
        <end position="38"/>
    </location>
</feature>
<proteinExistence type="predicted"/>
<name>A0A1N6HT63_9PROT</name>
<keyword evidence="1" id="KW-1133">Transmembrane helix</keyword>